<dbReference type="AlphaFoldDB" id="M4Z8H8"/>
<dbReference type="HOGENOM" id="CLU_2300364_0_0_5"/>
<reference evidence="1 2" key="1">
    <citation type="journal article" date="2013" name="Appl. Environ. Microbiol.">
        <title>Genome analysis suggests that the soil oligotrophic bacterium Agromonas oligotrophica (Bradyrhizobium oligotrophicum) is a nitrogen-fixing symbiont of Aeschynomene indica.</title>
        <authorList>
            <person name="Okubo T."/>
            <person name="Fukushima S."/>
            <person name="Itakura M."/>
            <person name="Oshima K."/>
            <person name="Longtonglang A."/>
            <person name="Teaumroong N."/>
            <person name="Mitsui H."/>
            <person name="Hattori M."/>
            <person name="Hattori R."/>
            <person name="Hattori T."/>
            <person name="Minamisawa K."/>
        </authorList>
    </citation>
    <scope>NUCLEOTIDE SEQUENCE [LARGE SCALE GENOMIC DNA]</scope>
    <source>
        <strain evidence="1 2">S58</strain>
    </source>
</reference>
<accession>M4Z8H8</accession>
<protein>
    <submittedName>
        <fullName evidence="1">Uncharacterized protein</fullName>
    </submittedName>
</protein>
<name>M4Z8H8_9BRAD</name>
<dbReference type="Proteomes" id="UP000011841">
    <property type="component" value="Chromosome"/>
</dbReference>
<proteinExistence type="predicted"/>
<evidence type="ECO:0000313" key="2">
    <source>
        <dbReference type="Proteomes" id="UP000011841"/>
    </source>
</evidence>
<dbReference type="EMBL" id="AP012603">
    <property type="protein sequence ID" value="BAM89491.1"/>
    <property type="molecule type" value="Genomic_DNA"/>
</dbReference>
<sequence>MTLRARDDAGRRGIYVKIKSSNQNAGSQERRKLASAAHMILANEKRVYSQYHGQPITAIRCEVPMPVLQKIEMIVLVVVTQVTRLMKSEKTIEWSTPIMR</sequence>
<dbReference type="RefSeq" id="WP_015666603.1">
    <property type="nucleotide sequence ID" value="NC_020453.1"/>
</dbReference>
<dbReference type="GeneID" id="301817335"/>
<dbReference type="KEGG" id="aol:S58_34980"/>
<evidence type="ECO:0000313" key="1">
    <source>
        <dbReference type="EMBL" id="BAM89491.1"/>
    </source>
</evidence>
<gene>
    <name evidence="1" type="ORF">S58_34980</name>
</gene>
<dbReference type="PATRIC" id="fig|1245469.3.peg.3567"/>
<organism evidence="1 2">
    <name type="scientific">Bradyrhizobium oligotrophicum S58</name>
    <dbReference type="NCBI Taxonomy" id="1245469"/>
    <lineage>
        <taxon>Bacteria</taxon>
        <taxon>Pseudomonadati</taxon>
        <taxon>Pseudomonadota</taxon>
        <taxon>Alphaproteobacteria</taxon>
        <taxon>Hyphomicrobiales</taxon>
        <taxon>Nitrobacteraceae</taxon>
        <taxon>Bradyrhizobium</taxon>
    </lineage>
</organism>
<keyword evidence="2" id="KW-1185">Reference proteome</keyword>